<dbReference type="EMBL" id="LR796169">
    <property type="protein sequence ID" value="CAB4123338.1"/>
    <property type="molecule type" value="Genomic_DNA"/>
</dbReference>
<feature type="compositionally biased region" description="Low complexity" evidence="1">
    <location>
        <begin position="168"/>
        <end position="214"/>
    </location>
</feature>
<feature type="region of interest" description="Disordered" evidence="1">
    <location>
        <begin position="168"/>
        <end position="225"/>
    </location>
</feature>
<proteinExistence type="predicted"/>
<organism evidence="2">
    <name type="scientific">uncultured Caudovirales phage</name>
    <dbReference type="NCBI Taxonomy" id="2100421"/>
    <lineage>
        <taxon>Viruses</taxon>
        <taxon>Duplodnaviria</taxon>
        <taxon>Heunggongvirae</taxon>
        <taxon>Uroviricota</taxon>
        <taxon>Caudoviricetes</taxon>
        <taxon>Peduoviridae</taxon>
        <taxon>Maltschvirus</taxon>
        <taxon>Maltschvirus maltsch</taxon>
    </lineage>
</organism>
<protein>
    <submittedName>
        <fullName evidence="2">Uncharacterized protein</fullName>
    </submittedName>
</protein>
<accession>A0A6J5KM49</accession>
<sequence length="455" mass="48894">MAISTSGLSVPQLGSSGGIDTSSYGGGITVPKLETPKGMTIADMLDVSKKSIDLQKQKATQQSDIEKSLAESKRVQTEAEKAGLDFKTAKANTARSVYGAFLNDPDFINGNKDKMVQKLTGAKKYLNSMGLVDDDEGAHGSLIEMAQKDPTEAFQAIRNGVQAGGGAAQQYQSLQGAQNAPIQNQQSQGGNNPQANPQGNPQANPQGSQQPAQPVNVPEYSKPVPLLYPPRQAGVAYAPAPSEVADKDAGIGYRNNLATSASNITTARNNLDEVIKQADKIESEASKYLPETGAIGSFKRKFAELTGDTKYQMLSKDLANVQLANMKVLGTLGTNEGLEAQKAASGTLTYGPDVLKKIAERTKGDLTNIAMQSRASQKFANQFGDNNMKAFQQEWANNADTKVFQIINIADNPKLSKQQKQDMTSEILGTNDPEALRIFDEKYKNIRKLEKDGKL</sequence>
<evidence type="ECO:0000256" key="1">
    <source>
        <dbReference type="SAM" id="MobiDB-lite"/>
    </source>
</evidence>
<feature type="region of interest" description="Disordered" evidence="1">
    <location>
        <begin position="1"/>
        <end position="34"/>
    </location>
</feature>
<evidence type="ECO:0000313" key="2">
    <source>
        <dbReference type="EMBL" id="CAB4123338.1"/>
    </source>
</evidence>
<name>A0A6J5KM49_9CAUD</name>
<feature type="compositionally biased region" description="Polar residues" evidence="1">
    <location>
        <begin position="1"/>
        <end position="23"/>
    </location>
</feature>
<gene>
    <name evidence="2" type="ORF">UFOVP42_33</name>
</gene>
<reference evidence="2" key="1">
    <citation type="submission" date="2020-04" db="EMBL/GenBank/DDBJ databases">
        <authorList>
            <person name="Chiriac C."/>
            <person name="Salcher M."/>
            <person name="Ghai R."/>
            <person name="Kavagutti S V."/>
        </authorList>
    </citation>
    <scope>NUCLEOTIDE SEQUENCE</scope>
</reference>